<name>A0AC61R7E3_9FIRM</name>
<comment type="caution">
    <text evidence="1">The sequence shown here is derived from an EMBL/GenBank/DDBJ whole genome shotgun (WGS) entry which is preliminary data.</text>
</comment>
<accession>A0AC61R7E3</accession>
<reference evidence="1" key="1">
    <citation type="submission" date="2019-04" db="EMBL/GenBank/DDBJ databases">
        <title>Microbes associate with the intestines of laboratory mice.</title>
        <authorList>
            <person name="Navarre W."/>
            <person name="Wong E."/>
            <person name="Huang K."/>
            <person name="Tropini C."/>
            <person name="Ng K."/>
            <person name="Yu B."/>
        </authorList>
    </citation>
    <scope>NUCLEOTIDE SEQUENCE</scope>
    <source>
        <strain evidence="1">NM09_H32</strain>
    </source>
</reference>
<keyword evidence="2" id="KW-1185">Reference proteome</keyword>
<sequence>MVYVCKLDIKEGGIMIRKTDYALRILRTLSDGGLYSMKALCASECIPQPFAYKIVALLRNAGLVQSLPGSKGGCRLAGDLRDFTLLDLIRLIEEDEAINLCLREGHCCEWTQAQNEPCRIHGALEDVQRKINAVYASYTLHDLILGKTK</sequence>
<protein>
    <submittedName>
        <fullName evidence="1">Rrf2 family transcriptional regulator</fullName>
    </submittedName>
</protein>
<dbReference type="Proteomes" id="UP000308836">
    <property type="component" value="Unassembled WGS sequence"/>
</dbReference>
<evidence type="ECO:0000313" key="1">
    <source>
        <dbReference type="EMBL" id="TGY66021.1"/>
    </source>
</evidence>
<dbReference type="EMBL" id="SRYG01000010">
    <property type="protein sequence ID" value="TGY66021.1"/>
    <property type="molecule type" value="Genomic_DNA"/>
</dbReference>
<proteinExistence type="predicted"/>
<gene>
    <name evidence="1" type="ORF">E5336_05905</name>
</gene>
<evidence type="ECO:0000313" key="2">
    <source>
        <dbReference type="Proteomes" id="UP000308836"/>
    </source>
</evidence>
<organism evidence="1 2">
    <name type="scientific">Dubosiella muris</name>
    <dbReference type="NCBI Taxonomy" id="3038133"/>
    <lineage>
        <taxon>Bacteria</taxon>
        <taxon>Bacillati</taxon>
        <taxon>Bacillota</taxon>
        <taxon>Erysipelotrichia</taxon>
        <taxon>Erysipelotrichales</taxon>
        <taxon>Erysipelotrichaceae</taxon>
        <taxon>Dubosiella</taxon>
    </lineage>
</organism>